<keyword evidence="6" id="KW-1003">Cell membrane</keyword>
<dbReference type="Pfam" id="PF04973">
    <property type="entry name" value="NMN_transporter"/>
    <property type="match status" value="1"/>
</dbReference>
<proteinExistence type="inferred from homology"/>
<name>A0A3A8G0T9_9GAMM</name>
<evidence type="ECO:0000256" key="3">
    <source>
        <dbReference type="ARBA" id="ARBA00006669"/>
    </source>
</evidence>
<evidence type="ECO:0000256" key="5">
    <source>
        <dbReference type="ARBA" id="ARBA00022448"/>
    </source>
</evidence>
<feature type="transmembrane region" description="Helical" evidence="10">
    <location>
        <begin position="6"/>
        <end position="39"/>
    </location>
</feature>
<dbReference type="NCBIfam" id="TIGR01528">
    <property type="entry name" value="NMN_trans_PnuC"/>
    <property type="match status" value="1"/>
</dbReference>
<dbReference type="PANTHER" id="PTHR36122:SF2">
    <property type="entry name" value="NICOTINAMIDE RIBOSIDE TRANSPORTER PNUC"/>
    <property type="match status" value="1"/>
</dbReference>
<keyword evidence="5" id="KW-0813">Transport</keyword>
<dbReference type="EMBL" id="RAXZ01000009">
    <property type="protein sequence ID" value="RKG52717.1"/>
    <property type="molecule type" value="Genomic_DNA"/>
</dbReference>
<evidence type="ECO:0000256" key="6">
    <source>
        <dbReference type="ARBA" id="ARBA00022475"/>
    </source>
</evidence>
<dbReference type="Proteomes" id="UP000281084">
    <property type="component" value="Unassembled WGS sequence"/>
</dbReference>
<dbReference type="PANTHER" id="PTHR36122">
    <property type="entry name" value="NICOTINAMIDE RIBOSIDE TRANSPORTER PNUC"/>
    <property type="match status" value="1"/>
</dbReference>
<dbReference type="GO" id="GO:0034257">
    <property type="term" value="F:nicotinamide riboside transmembrane transporter activity"/>
    <property type="evidence" value="ECO:0007669"/>
    <property type="project" value="InterPro"/>
</dbReference>
<reference evidence="11 12" key="1">
    <citation type="submission" date="2018-09" db="EMBL/GenBank/DDBJ databases">
        <title>The draft genome of Acinetobacter spp. strains.</title>
        <authorList>
            <person name="Qin J."/>
            <person name="Feng Y."/>
            <person name="Zong Z."/>
        </authorList>
    </citation>
    <scope>NUCLEOTIDE SEQUENCE [LARGE SCALE GENOMIC DNA]</scope>
    <source>
        <strain evidence="11 12">WCHAc060002</strain>
    </source>
</reference>
<evidence type="ECO:0000256" key="7">
    <source>
        <dbReference type="ARBA" id="ARBA00022692"/>
    </source>
</evidence>
<evidence type="ECO:0000313" key="12">
    <source>
        <dbReference type="Proteomes" id="UP000281084"/>
    </source>
</evidence>
<comment type="similarity">
    <text evidence="3">Belongs to the nicotinamide ribonucleoside (NR) uptake permease (TC 4.B.1) family.</text>
</comment>
<dbReference type="RefSeq" id="WP_120367497.1">
    <property type="nucleotide sequence ID" value="NZ_RAXZ01000009.1"/>
</dbReference>
<evidence type="ECO:0000256" key="8">
    <source>
        <dbReference type="ARBA" id="ARBA00022989"/>
    </source>
</evidence>
<feature type="transmembrane region" description="Helical" evidence="10">
    <location>
        <begin position="136"/>
        <end position="155"/>
    </location>
</feature>
<evidence type="ECO:0000256" key="2">
    <source>
        <dbReference type="ARBA" id="ARBA00004651"/>
    </source>
</evidence>
<protein>
    <recommendedName>
        <fullName evidence="4">Nicotinamide riboside transporter PnuC</fullName>
    </recommendedName>
</protein>
<comment type="subcellular location">
    <subcellularLocation>
        <location evidence="2">Cell membrane</location>
        <topology evidence="2">Multi-pass membrane protein</topology>
    </subcellularLocation>
</comment>
<dbReference type="AlphaFoldDB" id="A0A3A8G0T9"/>
<feature type="transmembrane region" description="Helical" evidence="10">
    <location>
        <begin position="46"/>
        <end position="67"/>
    </location>
</feature>
<evidence type="ECO:0000256" key="10">
    <source>
        <dbReference type="SAM" id="Phobius"/>
    </source>
</evidence>
<sequence length="192" mass="21891">MSELEIIAVLVSCIAVALTVCRHMLCWPFNLLAYVLYAFIFFDYKLYGETILQILFMGLAVYGFLQWKQGQATDHEIRIEPLPQGQLWLQIAVTALFGVLFGAGLKFLTDAAVPWLDAQLAAFSLLATYWTSRKYIATWVLWVVVDIIYVGMFIYKDLLLTAGLYAVFVLLAAYGWYTWLQAKHKQQSIPSL</sequence>
<evidence type="ECO:0000256" key="4">
    <source>
        <dbReference type="ARBA" id="ARBA00017522"/>
    </source>
</evidence>
<feature type="transmembrane region" description="Helical" evidence="10">
    <location>
        <begin position="87"/>
        <end position="105"/>
    </location>
</feature>
<gene>
    <name evidence="11" type="ORF">D7V64_09070</name>
</gene>
<dbReference type="InterPro" id="IPR006419">
    <property type="entry name" value="NMN_transpt_PnuC"/>
</dbReference>
<comment type="caution">
    <text evidence="11">The sequence shown here is derived from an EMBL/GenBank/DDBJ whole genome shotgun (WGS) entry which is preliminary data.</text>
</comment>
<keyword evidence="8 10" id="KW-1133">Transmembrane helix</keyword>
<evidence type="ECO:0000313" key="11">
    <source>
        <dbReference type="EMBL" id="RKG52717.1"/>
    </source>
</evidence>
<comment type="function">
    <text evidence="1">Required for nicotinamide riboside transport across the inner membrane.</text>
</comment>
<organism evidence="11 12">
    <name type="scientific">Acinetobacter cumulans</name>
    <dbReference type="NCBI Taxonomy" id="2136182"/>
    <lineage>
        <taxon>Bacteria</taxon>
        <taxon>Pseudomonadati</taxon>
        <taxon>Pseudomonadota</taxon>
        <taxon>Gammaproteobacteria</taxon>
        <taxon>Moraxellales</taxon>
        <taxon>Moraxellaceae</taxon>
        <taxon>Acinetobacter</taxon>
    </lineage>
</organism>
<accession>A0A3A8G0T9</accession>
<dbReference type="GO" id="GO:0005886">
    <property type="term" value="C:plasma membrane"/>
    <property type="evidence" value="ECO:0007669"/>
    <property type="project" value="UniProtKB-SubCell"/>
</dbReference>
<keyword evidence="7 10" id="KW-0812">Transmembrane</keyword>
<feature type="transmembrane region" description="Helical" evidence="10">
    <location>
        <begin position="162"/>
        <end position="180"/>
    </location>
</feature>
<keyword evidence="9 10" id="KW-0472">Membrane</keyword>
<evidence type="ECO:0000256" key="9">
    <source>
        <dbReference type="ARBA" id="ARBA00023136"/>
    </source>
</evidence>
<evidence type="ECO:0000256" key="1">
    <source>
        <dbReference type="ARBA" id="ARBA00002672"/>
    </source>
</evidence>